<evidence type="ECO:0000313" key="1">
    <source>
        <dbReference type="EMBL" id="WWD18434.1"/>
    </source>
</evidence>
<reference evidence="1" key="1">
    <citation type="submission" date="2017-08" db="EMBL/GenBank/DDBJ databases">
        <authorList>
            <person name="Cuomo C."/>
            <person name="Billmyre B."/>
            <person name="Heitman J."/>
        </authorList>
    </citation>
    <scope>NUCLEOTIDE SEQUENCE</scope>
    <source>
        <strain evidence="1">CBS 12478</strain>
    </source>
</reference>
<dbReference type="EMBL" id="CP144055">
    <property type="protein sequence ID" value="WWD18434.1"/>
    <property type="molecule type" value="Genomic_DNA"/>
</dbReference>
<dbReference type="Pfam" id="PF00487">
    <property type="entry name" value="FA_desaturase"/>
    <property type="match status" value="1"/>
</dbReference>
<evidence type="ECO:0000313" key="2">
    <source>
        <dbReference type="Proteomes" id="UP000322225"/>
    </source>
</evidence>
<reference evidence="1" key="2">
    <citation type="submission" date="2024-01" db="EMBL/GenBank/DDBJ databases">
        <title>Comparative genomics of Cryptococcus and Kwoniella reveals pathogenesis evolution and contrasting modes of karyotype evolution via chromosome fusion or intercentromeric recombination.</title>
        <authorList>
            <person name="Coelho M.A."/>
            <person name="David-Palma M."/>
            <person name="Shea T."/>
            <person name="Bowers K."/>
            <person name="McGinley-Smith S."/>
            <person name="Mohammad A.W."/>
            <person name="Gnirke A."/>
            <person name="Yurkov A.M."/>
            <person name="Nowrousian M."/>
            <person name="Sun S."/>
            <person name="Cuomo C.A."/>
            <person name="Heitman J."/>
        </authorList>
    </citation>
    <scope>NUCLEOTIDE SEQUENCE</scope>
    <source>
        <strain evidence="1">CBS 12478</strain>
    </source>
</reference>
<dbReference type="GO" id="GO:0016491">
    <property type="term" value="F:oxidoreductase activity"/>
    <property type="evidence" value="ECO:0007669"/>
    <property type="project" value="InterPro"/>
</dbReference>
<dbReference type="CDD" id="cd03507">
    <property type="entry name" value="Delta12-FADS-like"/>
    <property type="match status" value="1"/>
</dbReference>
<keyword evidence="2" id="KW-1185">Reference proteome</keyword>
<dbReference type="InterPro" id="IPR005804">
    <property type="entry name" value="FA_desaturase_dom"/>
</dbReference>
<dbReference type="InterPro" id="IPR012171">
    <property type="entry name" value="Fatty_acid_desaturase"/>
</dbReference>
<dbReference type="Proteomes" id="UP000322225">
    <property type="component" value="Chromosome 5"/>
</dbReference>
<dbReference type="PANTHER" id="PTHR32100">
    <property type="entry name" value="OMEGA-6 FATTY ACID DESATURASE, CHLOROPLASTIC"/>
    <property type="match status" value="1"/>
</dbReference>
<dbReference type="GO" id="GO:0006629">
    <property type="term" value="P:lipid metabolic process"/>
    <property type="evidence" value="ECO:0007669"/>
    <property type="project" value="InterPro"/>
</dbReference>
<organism evidence="1 2">
    <name type="scientific">Kwoniella shandongensis</name>
    <dbReference type="NCBI Taxonomy" id="1734106"/>
    <lineage>
        <taxon>Eukaryota</taxon>
        <taxon>Fungi</taxon>
        <taxon>Dikarya</taxon>
        <taxon>Basidiomycota</taxon>
        <taxon>Agaricomycotina</taxon>
        <taxon>Tremellomycetes</taxon>
        <taxon>Tremellales</taxon>
        <taxon>Cryptococcaceae</taxon>
        <taxon>Kwoniella</taxon>
    </lineage>
</organism>
<gene>
    <name evidence="1" type="ORF">CI109_102886</name>
</gene>
<dbReference type="RefSeq" id="XP_031864164.1">
    <property type="nucleotide sequence ID" value="XM_032001274.1"/>
</dbReference>
<accession>A0A5M6C7X0</accession>
<dbReference type="KEGG" id="ksn:43585377"/>
<sequence length="448" mass="50634">MSSTLRQRQTSPPAGQVEKDQLIREAADKELTQGKEFVVPNFTVKQLLDAIPAHCFHRSALKSSQYVVQDVIALTALVYGALHIESFLDRFDLNTVAYQAAKISLYSAYVFTAGLFGTGIWIIAHEAGHQAYSSSKTINDAVGWVLHSFVLVPYHSWRISHARHHAATNHMTRDEVHVPRTRSQRGIPEIKEEGELLGINVSQKRQSELRDAIDESPLGTLWNLFLHQVFGWPLYLFRNASGQLHYPAGTNHFTPSSILFKANHYWQIIWSDIGLLIVLAGLTYWGIQRSFKEVAVIYGLPYLFVNHWLVFITYLQHTDPVLPHYTAEKWTFPRGALATIDRTFLGPIGKHVLHGICETHVVHHTSSKIPHYNAWEATDALKAFLGPAYHKSDENMLVSFYKVYRDCRFVDDNQDVAFYKNSSGLAAKFAVEEGGNISDSGIDMTESK</sequence>
<dbReference type="OrthoDB" id="1461976at2759"/>
<dbReference type="AlphaFoldDB" id="A0A5M6C7X0"/>
<protein>
    <submittedName>
        <fullName evidence="1">Uncharacterized protein</fullName>
    </submittedName>
</protein>
<proteinExistence type="predicted"/>
<dbReference type="GeneID" id="43585377"/>
<name>A0A5M6C7X0_9TREE</name>